<evidence type="ECO:0000256" key="7">
    <source>
        <dbReference type="SAM" id="MobiDB-lite"/>
    </source>
</evidence>
<dbReference type="PRINTS" id="PR00041">
    <property type="entry name" value="LEUZIPPRCREB"/>
</dbReference>
<feature type="compositionally biased region" description="Low complexity" evidence="7">
    <location>
        <begin position="11"/>
        <end position="25"/>
    </location>
</feature>
<dbReference type="PROSITE" id="PS00036">
    <property type="entry name" value="BZIP_BASIC"/>
    <property type="match status" value="1"/>
</dbReference>
<dbReference type="SUPFAM" id="SSF57959">
    <property type="entry name" value="Leucine zipper domain"/>
    <property type="match status" value="1"/>
</dbReference>
<name>A0A6A4ZI96_APHAT</name>
<keyword evidence="3" id="KW-0812">Transmembrane</keyword>
<evidence type="ECO:0000256" key="6">
    <source>
        <dbReference type="SAM" id="Coils"/>
    </source>
</evidence>
<evidence type="ECO:0000256" key="3">
    <source>
        <dbReference type="ARBA" id="ARBA00022692"/>
    </source>
</evidence>
<evidence type="ECO:0000256" key="4">
    <source>
        <dbReference type="ARBA" id="ARBA00022989"/>
    </source>
</evidence>
<evidence type="ECO:0000256" key="5">
    <source>
        <dbReference type="ARBA" id="ARBA00023136"/>
    </source>
</evidence>
<sequence length="606" mass="68270">MDKEQRKTTKAASRAAAAASSAAPSSNIRPEMYQWLVHESQKHQANLKKHTPATGTQPPNLAGLQMLGMPHLHSHAPPNVLQMQQLNQMLPLMSTYPGFLGFGGLNQPNAATTVPSTAANTSTTNNPLNLFSMTAPPSKSTDTTSASSDDAVALHLLHHPMSAKTKPRTNSDVKSDLDGAASYENNDISMSSTNPLRKRRLERNRESARECRRRKRDHILGVEERCKLLEKENMELRSQLKAGKEAMKQEEDEKYQICHELEHMITEGASEQDLAAKIDNFKEQYSDYGQARRSALSYHLHQLERLLMPTQVTKMCIWALKQDDAFWEDGEDETSLLSILTHDLGLTEEQRKNIQSHRGAIVKICDNLRLALKLLNELKQDVEEKNITLDTEMDQLQNILTPTQRAKFIVWVTNNPACMHLLNKLWTNCEAHQKELDRRPNCSAMSLYLVSEGLTCFGLFSGAYQSLKVLHRQERHSQCRHVLKFWAVLGSIMLFGQYMEGFVSWVPFYYWVKCIVVGGLLLPKAKLHVVAFESAVVPAVESLDALFAHKIKPELLRLAGLYGQWLHEAVMHLALPSLSDAALDKLEKDLSQRLADIQAAKESRSI</sequence>
<keyword evidence="5" id="KW-0472">Membrane</keyword>
<protein>
    <recommendedName>
        <fullName evidence="8">BZIP domain-containing protein</fullName>
    </recommendedName>
</protein>
<evidence type="ECO:0000259" key="8">
    <source>
        <dbReference type="PROSITE" id="PS50217"/>
    </source>
</evidence>
<dbReference type="Pfam" id="PF03134">
    <property type="entry name" value="TB2_DP1_HVA22"/>
    <property type="match status" value="1"/>
</dbReference>
<keyword evidence="4" id="KW-1133">Transmembrane helix</keyword>
<dbReference type="InterPro" id="IPR046347">
    <property type="entry name" value="bZIP_sf"/>
</dbReference>
<dbReference type="PROSITE" id="PS50217">
    <property type="entry name" value="BZIP"/>
    <property type="match status" value="1"/>
</dbReference>
<feature type="domain" description="BZIP" evidence="8">
    <location>
        <begin position="194"/>
        <end position="241"/>
    </location>
</feature>
<dbReference type="PANTHER" id="PTHR12300:SF161">
    <property type="entry name" value="RECEPTOR EXPRESSION-ENHANCING PROTEIN"/>
    <property type="match status" value="1"/>
</dbReference>
<feature type="coiled-coil region" evidence="6">
    <location>
        <begin position="365"/>
        <end position="399"/>
    </location>
</feature>
<feature type="region of interest" description="Disordered" evidence="7">
    <location>
        <begin position="114"/>
        <end position="209"/>
    </location>
</feature>
<dbReference type="InterPro" id="IPR004827">
    <property type="entry name" value="bZIP"/>
</dbReference>
<dbReference type="VEuPathDB" id="FungiDB:H257_18275"/>
<dbReference type="PANTHER" id="PTHR12300">
    <property type="entry name" value="HVA22-LIKE PROTEINS"/>
    <property type="match status" value="1"/>
</dbReference>
<gene>
    <name evidence="9" type="ORF">AaE_013380</name>
</gene>
<feature type="coiled-coil region" evidence="6">
    <location>
        <begin position="219"/>
        <end position="253"/>
    </location>
</feature>
<dbReference type="Proteomes" id="UP000469452">
    <property type="component" value="Unassembled WGS sequence"/>
</dbReference>
<organism evidence="9 10">
    <name type="scientific">Aphanomyces astaci</name>
    <name type="common">Crayfish plague agent</name>
    <dbReference type="NCBI Taxonomy" id="112090"/>
    <lineage>
        <taxon>Eukaryota</taxon>
        <taxon>Sar</taxon>
        <taxon>Stramenopiles</taxon>
        <taxon>Oomycota</taxon>
        <taxon>Saprolegniomycetes</taxon>
        <taxon>Saprolegniales</taxon>
        <taxon>Verrucalvaceae</taxon>
        <taxon>Aphanomyces</taxon>
    </lineage>
</organism>
<feature type="region of interest" description="Disordered" evidence="7">
    <location>
        <begin position="1"/>
        <end position="25"/>
    </location>
</feature>
<evidence type="ECO:0000313" key="10">
    <source>
        <dbReference type="Proteomes" id="UP000469452"/>
    </source>
</evidence>
<evidence type="ECO:0000256" key="1">
    <source>
        <dbReference type="ARBA" id="ARBA00004141"/>
    </source>
</evidence>
<dbReference type="CDD" id="cd14690">
    <property type="entry name" value="bZIP_CREB1"/>
    <property type="match status" value="1"/>
</dbReference>
<dbReference type="AlphaFoldDB" id="A0A6A4ZI96"/>
<comment type="subcellular location">
    <subcellularLocation>
        <location evidence="1">Membrane</location>
        <topology evidence="1">Multi-pass membrane protein</topology>
    </subcellularLocation>
</comment>
<accession>A0A6A4ZI96</accession>
<keyword evidence="6" id="KW-0175">Coiled coil</keyword>
<dbReference type="Gene3D" id="1.20.5.170">
    <property type="match status" value="1"/>
</dbReference>
<feature type="compositionally biased region" description="Low complexity" evidence="7">
    <location>
        <begin position="114"/>
        <end position="127"/>
    </location>
</feature>
<dbReference type="SMART" id="SM00338">
    <property type="entry name" value="BRLZ"/>
    <property type="match status" value="1"/>
</dbReference>
<proteinExistence type="inferred from homology"/>
<dbReference type="GO" id="GO:0003700">
    <property type="term" value="F:DNA-binding transcription factor activity"/>
    <property type="evidence" value="ECO:0007669"/>
    <property type="project" value="InterPro"/>
</dbReference>
<dbReference type="Pfam" id="PF00170">
    <property type="entry name" value="bZIP_1"/>
    <property type="match status" value="1"/>
</dbReference>
<comment type="caution">
    <text evidence="9">The sequence shown here is derived from an EMBL/GenBank/DDBJ whole genome shotgun (WGS) entry which is preliminary data.</text>
</comment>
<feature type="compositionally biased region" description="Low complexity" evidence="7">
    <location>
        <begin position="134"/>
        <end position="151"/>
    </location>
</feature>
<comment type="similarity">
    <text evidence="2">Belongs to the DP1 family.</text>
</comment>
<dbReference type="EMBL" id="VJMI01019170">
    <property type="protein sequence ID" value="KAF0708034.1"/>
    <property type="molecule type" value="Genomic_DNA"/>
</dbReference>
<feature type="compositionally biased region" description="Polar residues" evidence="7">
    <location>
        <begin position="183"/>
        <end position="195"/>
    </location>
</feature>
<reference evidence="9 10" key="1">
    <citation type="submission" date="2019-06" db="EMBL/GenBank/DDBJ databases">
        <title>Genomics analysis of Aphanomyces spp. identifies a new class of oomycete effector associated with host adaptation.</title>
        <authorList>
            <person name="Gaulin E."/>
        </authorList>
    </citation>
    <scope>NUCLEOTIDE SEQUENCE [LARGE SCALE GENOMIC DNA]</scope>
    <source>
        <strain evidence="9 10">E</strain>
    </source>
</reference>
<dbReference type="GO" id="GO:0016020">
    <property type="term" value="C:membrane"/>
    <property type="evidence" value="ECO:0007669"/>
    <property type="project" value="UniProtKB-SubCell"/>
</dbReference>
<dbReference type="InterPro" id="IPR004345">
    <property type="entry name" value="TB2_DP1_HVA22"/>
</dbReference>
<evidence type="ECO:0000256" key="2">
    <source>
        <dbReference type="ARBA" id="ARBA00008573"/>
    </source>
</evidence>
<evidence type="ECO:0000313" key="9">
    <source>
        <dbReference type="EMBL" id="KAF0708034.1"/>
    </source>
</evidence>
<dbReference type="VEuPathDB" id="FungiDB:H257_18274"/>